<name>A0A0A2DHA8_9CORY</name>
<reference evidence="1 2" key="1">
    <citation type="submission" date="2014-10" db="EMBL/GenBank/DDBJ databases">
        <title>Whole Genome sequence of Corynebacterium auriscanis strain CIP 106629.</title>
        <authorList>
            <person name="Hassan S.S."/>
            <person name="Jamal S.B."/>
            <person name="Tiwari S."/>
            <person name="Oliveira L.D.C."/>
            <person name="Souza F."/>
            <person name="Mariano D.C."/>
            <person name="Almeida S."/>
            <person name="Dorella F."/>
            <person name="Pereira F."/>
            <person name="Carvalho A."/>
            <person name="Leal C.A."/>
            <person name="Soares S.D.C."/>
            <person name="Figueiredo H.C."/>
            <person name="Silva A."/>
            <person name="Azevedo V.A."/>
        </authorList>
    </citation>
    <scope>NUCLEOTIDE SEQUENCE [LARGE SCALE GENOMIC DNA]</scope>
    <source>
        <strain evidence="1 2">CIP 106629</strain>
    </source>
</reference>
<proteinExistence type="predicted"/>
<evidence type="ECO:0000313" key="1">
    <source>
        <dbReference type="EMBL" id="KGM18543.1"/>
    </source>
</evidence>
<keyword evidence="2" id="KW-1185">Reference proteome</keyword>
<sequence>MDTVKSRCQWKMVASPPDEAGSTLVVYGDLSSVDAAVGLGPTHPGATDHIEPTSREQVALLGTTRVDRGQSERNCCKWDQNDTLDPF</sequence>
<evidence type="ECO:0000313" key="2">
    <source>
        <dbReference type="Proteomes" id="UP000030145"/>
    </source>
</evidence>
<gene>
    <name evidence="1" type="ORF">MA47_05950</name>
</gene>
<organism evidence="1 2">
    <name type="scientific">Corynebacterium auriscanis</name>
    <dbReference type="NCBI Taxonomy" id="99807"/>
    <lineage>
        <taxon>Bacteria</taxon>
        <taxon>Bacillati</taxon>
        <taxon>Actinomycetota</taxon>
        <taxon>Actinomycetes</taxon>
        <taxon>Mycobacteriales</taxon>
        <taxon>Corynebacteriaceae</taxon>
        <taxon>Corynebacterium</taxon>
    </lineage>
</organism>
<dbReference type="Proteomes" id="UP000030145">
    <property type="component" value="Unassembled WGS sequence"/>
</dbReference>
<dbReference type="AlphaFoldDB" id="A0A0A2DHA8"/>
<dbReference type="EMBL" id="JRVJ01000010">
    <property type="protein sequence ID" value="KGM18543.1"/>
    <property type="molecule type" value="Genomic_DNA"/>
</dbReference>
<accession>A0A0A2DHA8</accession>
<comment type="caution">
    <text evidence="1">The sequence shown here is derived from an EMBL/GenBank/DDBJ whole genome shotgun (WGS) entry which is preliminary data.</text>
</comment>
<protein>
    <submittedName>
        <fullName evidence="1">Uncharacterized protein</fullName>
    </submittedName>
</protein>